<name>A0AAQ3K4L3_9LILI</name>
<keyword evidence="1 2" id="KW-0175">Coiled coil</keyword>
<dbReference type="Proteomes" id="UP001327560">
    <property type="component" value="Chromosome 3"/>
</dbReference>
<feature type="coiled-coil region" evidence="2">
    <location>
        <begin position="217"/>
        <end position="244"/>
    </location>
</feature>
<dbReference type="Pfam" id="PF07765">
    <property type="entry name" value="KIP1"/>
    <property type="match status" value="1"/>
</dbReference>
<evidence type="ECO:0000313" key="4">
    <source>
        <dbReference type="EMBL" id="WOL01938.1"/>
    </source>
</evidence>
<keyword evidence="5" id="KW-1185">Reference proteome</keyword>
<dbReference type="PANTHER" id="PTHR31631:SF0">
    <property type="entry name" value="PROTEIN NETWORKED 2D"/>
    <property type="match status" value="1"/>
</dbReference>
<proteinExistence type="predicted"/>
<evidence type="ECO:0000256" key="1">
    <source>
        <dbReference type="ARBA" id="ARBA00023054"/>
    </source>
</evidence>
<accession>A0AAQ3K4L3</accession>
<feature type="domain" description="NAB" evidence="3">
    <location>
        <begin position="1"/>
        <end position="58"/>
    </location>
</feature>
<dbReference type="PROSITE" id="PS51774">
    <property type="entry name" value="NAB"/>
    <property type="match status" value="1"/>
</dbReference>
<reference evidence="4 5" key="1">
    <citation type="submission" date="2023-10" db="EMBL/GenBank/DDBJ databases">
        <title>Chromosome-scale genome assembly provides insights into flower coloration mechanisms of Canna indica.</title>
        <authorList>
            <person name="Li C."/>
        </authorList>
    </citation>
    <scope>NUCLEOTIDE SEQUENCE [LARGE SCALE GENOMIC DNA]</scope>
    <source>
        <tissue evidence="4">Flower</tissue>
    </source>
</reference>
<sequence>MDGRVKTMLKIIEEDADSFAKRAEMYFKRRPELLTFVEEAYKSYRALAERYDHISGELHKANHTIATAFPEQVQYAMLEEEDENFPKAITPVDPRKIHKPTVDGLMNKIRGESQSSLKKIQQRGSIPLDREKAEEEINKLQKEILVLQTEKEFIKSSYESGIAKYWEIEKKITDMQEEVYCLQDEFGASAVIEDDEARALMTAAALKSCEDAMFGLQEQQNKLMEEERIEMERIKAAKEKLKAFKCELGQFLIGSLVDSNEDTKRNSGTENVEVKIYSFSREKIEMQSLCVKVKEYLERNPDTSVEEIAERIDELVNRITTLELEVSKQLAQINRLSSGNNELEKYLQKLEEERLILMDDSNELSNKLKQAEEELNRAERTEKNLRHDEIILRKNLYEIYNSFTDVSEKLQAHSNQNDAYVASDTSEDEISSSNEPAECEDKEVTEIHDIEENSIEDIHVTQELGNPAAENLNKENEFIQGGSSQAHVCVNPSRNDNEETQLGEIGISADLYQLLLNSLEGREKILLSEYTSILRSHKETKKKLSEVEKKNEDYCSEMMTLVRELKSANSTKDEEIRLLKQQMGYSKMTSNGHVDAQSEAKEISNGHQKLESMSCLPAFSVENSNPHCSQVTDERNILSTPKTDTRNYVAELGSLLAENINLQQIDEPKGTSPVEEKFRRDMDELLEENLDFWLRFSGTFHQIQELQTKFEDLQTDIKMVKDSLTEGGKDLSRDQVHQPESAPIVAELRALKTELQVWLEQSTLLKDELQRRFSSLCSIQEEITRAAKAGLQSEDFQLTPYQAAKFQGEVLNMQQENNKVESELQLGVDHVKDLRGEVERELAKLHVHLELSGSRNIHTHPLKHFSRTRIPLRSFLFGTKPKKPSIFACMNPAFQRHYSSLREGLH</sequence>
<feature type="coiled-coil region" evidence="2">
    <location>
        <begin position="305"/>
        <end position="388"/>
    </location>
</feature>
<protein>
    <submittedName>
        <fullName evidence="4">Protein NETWORKED 2D-like</fullName>
    </submittedName>
</protein>
<dbReference type="InterPro" id="IPR011684">
    <property type="entry name" value="NAB"/>
</dbReference>
<dbReference type="AlphaFoldDB" id="A0AAQ3K4L3"/>
<dbReference type="PANTHER" id="PTHR31631">
    <property type="entry name" value="PROTEIN NETWORKED 2D"/>
    <property type="match status" value="1"/>
</dbReference>
<dbReference type="EMBL" id="CP136892">
    <property type="protein sequence ID" value="WOL01938.1"/>
    <property type="molecule type" value="Genomic_DNA"/>
</dbReference>
<gene>
    <name evidence="4" type="ORF">Cni_G10657</name>
</gene>
<evidence type="ECO:0000259" key="3">
    <source>
        <dbReference type="PROSITE" id="PS51774"/>
    </source>
</evidence>
<feature type="coiled-coil region" evidence="2">
    <location>
        <begin position="537"/>
        <end position="582"/>
    </location>
</feature>
<dbReference type="Pfam" id="PF25014">
    <property type="entry name" value="NET2A"/>
    <property type="match status" value="1"/>
</dbReference>
<dbReference type="GO" id="GO:0003779">
    <property type="term" value="F:actin binding"/>
    <property type="evidence" value="ECO:0007669"/>
    <property type="project" value="InterPro"/>
</dbReference>
<feature type="coiled-coil region" evidence="2">
    <location>
        <begin position="130"/>
        <end position="157"/>
    </location>
</feature>
<dbReference type="InterPro" id="IPR056888">
    <property type="entry name" value="NET2A-D/KIP1-like_dom"/>
</dbReference>
<evidence type="ECO:0000256" key="2">
    <source>
        <dbReference type="SAM" id="Coils"/>
    </source>
</evidence>
<dbReference type="InterPro" id="IPR056889">
    <property type="entry name" value="NET2A-D/KIP1-like_C"/>
</dbReference>
<dbReference type="Pfam" id="PF24918">
    <property type="entry name" value="NET2A_C"/>
    <property type="match status" value="1"/>
</dbReference>
<evidence type="ECO:0000313" key="5">
    <source>
        <dbReference type="Proteomes" id="UP001327560"/>
    </source>
</evidence>
<organism evidence="4 5">
    <name type="scientific">Canna indica</name>
    <name type="common">Indian-shot</name>
    <dbReference type="NCBI Taxonomy" id="4628"/>
    <lineage>
        <taxon>Eukaryota</taxon>
        <taxon>Viridiplantae</taxon>
        <taxon>Streptophyta</taxon>
        <taxon>Embryophyta</taxon>
        <taxon>Tracheophyta</taxon>
        <taxon>Spermatophyta</taxon>
        <taxon>Magnoliopsida</taxon>
        <taxon>Liliopsida</taxon>
        <taxon>Zingiberales</taxon>
        <taxon>Cannaceae</taxon>
        <taxon>Canna</taxon>
    </lineage>
</organism>